<evidence type="ECO:0000313" key="7">
    <source>
        <dbReference type="Proteomes" id="UP000183639"/>
    </source>
</evidence>
<dbReference type="EMBL" id="FOQK01000004">
    <property type="protein sequence ID" value="SFH77455.1"/>
    <property type="molecule type" value="Genomic_DNA"/>
</dbReference>
<evidence type="ECO:0000256" key="3">
    <source>
        <dbReference type="ARBA" id="ARBA00022840"/>
    </source>
</evidence>
<dbReference type="AlphaFoldDB" id="A0A1I3CSG4"/>
<proteinExistence type="predicted"/>
<organism evidence="6 7">
    <name type="scientific">Selenomonas ruminantium</name>
    <dbReference type="NCBI Taxonomy" id="971"/>
    <lineage>
        <taxon>Bacteria</taxon>
        <taxon>Bacillati</taxon>
        <taxon>Bacillota</taxon>
        <taxon>Negativicutes</taxon>
        <taxon>Selenomonadales</taxon>
        <taxon>Selenomonadaceae</taxon>
        <taxon>Selenomonas</taxon>
    </lineage>
</organism>
<dbReference type="GO" id="GO:0016887">
    <property type="term" value="F:ATP hydrolysis activity"/>
    <property type="evidence" value="ECO:0007669"/>
    <property type="project" value="InterPro"/>
</dbReference>
<sequence length="275" mass="30087">MEQCLLMVRKLQAGYDRRQVLQDISFAMGSGELVGLIGPNGAGKSTLLKAIRGLMPAEGEVCIAGRQLGDYGPQELARTMAYLPQQSKVPFAFTVEQVVLMGRSPYLRWWQRESGRDRQIAAACMDYMAVRGLAAMPLNSLSGGQRQRVLLAKVLAQQTPLLLLDEPASGLDLFYQEELFRFCRDICAAGRSVLLVVHDLSLAARFCSRLLLLGKGQLLADGVPAEVLTAERLSEAYGVPVQVGFHPVTGHADIYTERKGRRQGILPGQGEAETQ</sequence>
<dbReference type="PROSITE" id="PS50893">
    <property type="entry name" value="ABC_TRANSPORTER_2"/>
    <property type="match status" value="1"/>
</dbReference>
<gene>
    <name evidence="6" type="ORF">SAMN04487861_104110</name>
</gene>
<dbReference type="SUPFAM" id="SSF52540">
    <property type="entry name" value="P-loop containing nucleoside triphosphate hydrolases"/>
    <property type="match status" value="1"/>
</dbReference>
<keyword evidence="1" id="KW-0813">Transport</keyword>
<dbReference type="Proteomes" id="UP000183639">
    <property type="component" value="Unassembled WGS sequence"/>
</dbReference>
<reference evidence="6 7" key="1">
    <citation type="submission" date="2016-10" db="EMBL/GenBank/DDBJ databases">
        <authorList>
            <person name="de Groot N.N."/>
        </authorList>
    </citation>
    <scope>NUCLEOTIDE SEQUENCE [LARGE SCALE GENOMIC DNA]</scope>
    <source>
        <strain evidence="6 7">Z108</strain>
    </source>
</reference>
<dbReference type="PROSITE" id="PS00211">
    <property type="entry name" value="ABC_TRANSPORTER_1"/>
    <property type="match status" value="1"/>
</dbReference>
<dbReference type="InterPro" id="IPR017871">
    <property type="entry name" value="ABC_transporter-like_CS"/>
</dbReference>
<evidence type="ECO:0000256" key="4">
    <source>
        <dbReference type="ARBA" id="ARBA00022967"/>
    </source>
</evidence>
<dbReference type="Gene3D" id="3.40.50.300">
    <property type="entry name" value="P-loop containing nucleotide triphosphate hydrolases"/>
    <property type="match status" value="1"/>
</dbReference>
<dbReference type="PANTHER" id="PTHR42794:SF1">
    <property type="entry name" value="HEMIN IMPORT ATP-BINDING PROTEIN HMUV"/>
    <property type="match status" value="1"/>
</dbReference>
<keyword evidence="3 6" id="KW-0067">ATP-binding</keyword>
<dbReference type="InterPro" id="IPR027417">
    <property type="entry name" value="P-loop_NTPase"/>
</dbReference>
<dbReference type="InterPro" id="IPR003593">
    <property type="entry name" value="AAA+_ATPase"/>
</dbReference>
<dbReference type="OrthoDB" id="9799337at2"/>
<protein>
    <submittedName>
        <fullName evidence="6">Iron complex transport system ATP-binding protein</fullName>
    </submittedName>
</protein>
<dbReference type="PANTHER" id="PTHR42794">
    <property type="entry name" value="HEMIN IMPORT ATP-BINDING PROTEIN HMUV"/>
    <property type="match status" value="1"/>
</dbReference>
<dbReference type="GO" id="GO:0005524">
    <property type="term" value="F:ATP binding"/>
    <property type="evidence" value="ECO:0007669"/>
    <property type="project" value="UniProtKB-KW"/>
</dbReference>
<evidence type="ECO:0000256" key="1">
    <source>
        <dbReference type="ARBA" id="ARBA00022448"/>
    </source>
</evidence>
<evidence type="ECO:0000256" key="2">
    <source>
        <dbReference type="ARBA" id="ARBA00022741"/>
    </source>
</evidence>
<evidence type="ECO:0000259" key="5">
    <source>
        <dbReference type="PROSITE" id="PS50893"/>
    </source>
</evidence>
<keyword evidence="2" id="KW-0547">Nucleotide-binding</keyword>
<name>A0A1I3CSG4_SELRU</name>
<evidence type="ECO:0000313" key="6">
    <source>
        <dbReference type="EMBL" id="SFH77455.1"/>
    </source>
</evidence>
<keyword evidence="4" id="KW-1278">Translocase</keyword>
<dbReference type="Pfam" id="PF00005">
    <property type="entry name" value="ABC_tran"/>
    <property type="match status" value="1"/>
</dbReference>
<feature type="domain" description="ABC transporter" evidence="5">
    <location>
        <begin position="6"/>
        <end position="240"/>
    </location>
</feature>
<accession>A0A1I3CSG4</accession>
<dbReference type="InterPro" id="IPR003439">
    <property type="entry name" value="ABC_transporter-like_ATP-bd"/>
</dbReference>
<dbReference type="SMART" id="SM00382">
    <property type="entry name" value="AAA"/>
    <property type="match status" value="1"/>
</dbReference>
<dbReference type="FunFam" id="3.40.50.300:FF:000134">
    <property type="entry name" value="Iron-enterobactin ABC transporter ATP-binding protein"/>
    <property type="match status" value="1"/>
</dbReference>